<sequence length="134" mass="15327">MIENEGRYYLLGDNGYTPSPILLTPIVDAPEGSLEAAYTHEHVSTRCKVEQCFGILTRVWLVISTARKLFYSPEKVTRIIIACAILHNYRKLNGMLDYLPPLQPEDENVQVHHRGNDDQAGLQERNNIINLMYN</sequence>
<dbReference type="InParanoid" id="A0A7M7PVE6"/>
<evidence type="ECO:0000256" key="1">
    <source>
        <dbReference type="ARBA" id="ARBA00001968"/>
    </source>
</evidence>
<protein>
    <recommendedName>
        <fullName evidence="3">DDE Tnp4 domain-containing protein</fullName>
    </recommendedName>
</protein>
<feature type="domain" description="DDE Tnp4" evidence="3">
    <location>
        <begin position="6"/>
        <end position="88"/>
    </location>
</feature>
<keyword evidence="5" id="KW-1185">Reference proteome</keyword>
<accession>A0A7M7PVE6</accession>
<evidence type="ECO:0000313" key="5">
    <source>
        <dbReference type="Proteomes" id="UP000002358"/>
    </source>
</evidence>
<reference evidence="4" key="1">
    <citation type="submission" date="2021-01" db="UniProtKB">
        <authorList>
            <consortium name="EnsemblMetazoa"/>
        </authorList>
    </citation>
    <scope>IDENTIFICATION</scope>
</reference>
<evidence type="ECO:0000256" key="2">
    <source>
        <dbReference type="ARBA" id="ARBA00022723"/>
    </source>
</evidence>
<evidence type="ECO:0000259" key="3">
    <source>
        <dbReference type="Pfam" id="PF13359"/>
    </source>
</evidence>
<comment type="cofactor">
    <cofactor evidence="1">
        <name>a divalent metal cation</name>
        <dbReference type="ChEBI" id="CHEBI:60240"/>
    </cofactor>
</comment>
<dbReference type="InterPro" id="IPR027806">
    <property type="entry name" value="HARBI1_dom"/>
</dbReference>
<dbReference type="AlphaFoldDB" id="A0A7M7PVE6"/>
<dbReference type="Proteomes" id="UP000002358">
    <property type="component" value="Unassembled WGS sequence"/>
</dbReference>
<organism evidence="4 5">
    <name type="scientific">Nasonia vitripennis</name>
    <name type="common">Parasitic wasp</name>
    <dbReference type="NCBI Taxonomy" id="7425"/>
    <lineage>
        <taxon>Eukaryota</taxon>
        <taxon>Metazoa</taxon>
        <taxon>Ecdysozoa</taxon>
        <taxon>Arthropoda</taxon>
        <taxon>Hexapoda</taxon>
        <taxon>Insecta</taxon>
        <taxon>Pterygota</taxon>
        <taxon>Neoptera</taxon>
        <taxon>Endopterygota</taxon>
        <taxon>Hymenoptera</taxon>
        <taxon>Apocrita</taxon>
        <taxon>Proctotrupomorpha</taxon>
        <taxon>Chalcidoidea</taxon>
        <taxon>Pteromalidae</taxon>
        <taxon>Pteromalinae</taxon>
        <taxon>Nasonia</taxon>
    </lineage>
</organism>
<dbReference type="RefSeq" id="XP_031777069.1">
    <property type="nucleotide sequence ID" value="XM_031921209.1"/>
</dbReference>
<dbReference type="GeneID" id="116415819"/>
<name>A0A7M7PVE6_NASVI</name>
<dbReference type="Pfam" id="PF13359">
    <property type="entry name" value="DDE_Tnp_4"/>
    <property type="match status" value="1"/>
</dbReference>
<dbReference type="GO" id="GO:0046872">
    <property type="term" value="F:metal ion binding"/>
    <property type="evidence" value="ECO:0007669"/>
    <property type="project" value="UniProtKB-KW"/>
</dbReference>
<evidence type="ECO:0000313" key="4">
    <source>
        <dbReference type="EnsemblMetazoa" id="XP_031777069"/>
    </source>
</evidence>
<dbReference type="EnsemblMetazoa" id="XM_031921209">
    <property type="protein sequence ID" value="XP_031777069"/>
    <property type="gene ID" value="LOC116415819"/>
</dbReference>
<proteinExistence type="predicted"/>
<dbReference type="KEGG" id="nvi:116415819"/>
<keyword evidence="2" id="KW-0479">Metal-binding</keyword>